<keyword evidence="3" id="KW-0804">Transcription</keyword>
<dbReference type="InterPro" id="IPR036388">
    <property type="entry name" value="WH-like_DNA-bd_sf"/>
</dbReference>
<dbReference type="Pfam" id="PF13412">
    <property type="entry name" value="HTH_24"/>
    <property type="match status" value="1"/>
</dbReference>
<dbReference type="STRING" id="1917485.BOO69_13305"/>
<feature type="domain" description="HTH asnC-type" evidence="4">
    <location>
        <begin position="8"/>
        <end position="69"/>
    </location>
</feature>
<evidence type="ECO:0000256" key="2">
    <source>
        <dbReference type="ARBA" id="ARBA00023125"/>
    </source>
</evidence>
<dbReference type="GO" id="GO:0043565">
    <property type="term" value="F:sequence-specific DNA binding"/>
    <property type="evidence" value="ECO:0007669"/>
    <property type="project" value="InterPro"/>
</dbReference>
<dbReference type="InterPro" id="IPR000485">
    <property type="entry name" value="AsnC-type_HTH_dom"/>
</dbReference>
<gene>
    <name evidence="5" type="ORF">BOO69_13305</name>
</gene>
<dbReference type="InterPro" id="IPR019887">
    <property type="entry name" value="Tscrpt_reg_AsnC/Lrp_C"/>
</dbReference>
<reference evidence="5 6" key="1">
    <citation type="submission" date="2016-11" db="EMBL/GenBank/DDBJ databases">
        <title>Complete genome sequence of Sulfitobacter sp. AM1-D1, a toxic bacteria associated with marine dinoflagellate Alexandrium minutum in East China Sea.</title>
        <authorList>
            <person name="Yang Q."/>
            <person name="Zhang X."/>
            <person name="Tian X."/>
        </authorList>
    </citation>
    <scope>NUCLEOTIDE SEQUENCE [LARGE SCALE GENOMIC DNA]</scope>
    <source>
        <strain evidence="5 6">AM1-D1</strain>
    </source>
</reference>
<sequence length="161" mass="18431">MSRRPAGLDQIDRKILNRLQRDCRITNADLAAEVGTSAPSCMRRTRRLRTEGYIEREVALVNPEKVGSTLISISEVKLNNHERQARDNAIRHIRSIPEVIFCLNVTGDRDLMFVAMLSDMDEFAEKITEPLAVIPEIASINSYFAIKTIKFEPFLHFDETR</sequence>
<dbReference type="PRINTS" id="PR00033">
    <property type="entry name" value="HTHASNC"/>
</dbReference>
<evidence type="ECO:0000256" key="3">
    <source>
        <dbReference type="ARBA" id="ARBA00023163"/>
    </source>
</evidence>
<evidence type="ECO:0000313" key="6">
    <source>
        <dbReference type="Proteomes" id="UP000181897"/>
    </source>
</evidence>
<dbReference type="SMART" id="SM00344">
    <property type="entry name" value="HTH_ASNC"/>
    <property type="match status" value="1"/>
</dbReference>
<accession>A0A1J0WIX2</accession>
<dbReference type="PANTHER" id="PTHR30154:SF34">
    <property type="entry name" value="TRANSCRIPTIONAL REGULATOR AZLB"/>
    <property type="match status" value="1"/>
</dbReference>
<keyword evidence="2" id="KW-0238">DNA-binding</keyword>
<protein>
    <recommendedName>
        <fullName evidence="4">HTH asnC-type domain-containing protein</fullName>
    </recommendedName>
</protein>
<dbReference type="GO" id="GO:0043200">
    <property type="term" value="P:response to amino acid"/>
    <property type="evidence" value="ECO:0007669"/>
    <property type="project" value="TreeGrafter"/>
</dbReference>
<dbReference type="PANTHER" id="PTHR30154">
    <property type="entry name" value="LEUCINE-RESPONSIVE REGULATORY PROTEIN"/>
    <property type="match status" value="1"/>
</dbReference>
<dbReference type="SUPFAM" id="SSF46785">
    <property type="entry name" value="Winged helix' DNA-binding domain"/>
    <property type="match status" value="1"/>
</dbReference>
<dbReference type="SUPFAM" id="SSF54909">
    <property type="entry name" value="Dimeric alpha+beta barrel"/>
    <property type="match status" value="1"/>
</dbReference>
<dbReference type="Gene3D" id="3.30.70.920">
    <property type="match status" value="1"/>
</dbReference>
<dbReference type="InterPro" id="IPR036390">
    <property type="entry name" value="WH_DNA-bd_sf"/>
</dbReference>
<keyword evidence="6" id="KW-1185">Reference proteome</keyword>
<dbReference type="EMBL" id="CP018076">
    <property type="protein sequence ID" value="APE44266.1"/>
    <property type="molecule type" value="Genomic_DNA"/>
</dbReference>
<dbReference type="InterPro" id="IPR011008">
    <property type="entry name" value="Dimeric_a/b-barrel"/>
</dbReference>
<dbReference type="GO" id="GO:0005829">
    <property type="term" value="C:cytosol"/>
    <property type="evidence" value="ECO:0007669"/>
    <property type="project" value="TreeGrafter"/>
</dbReference>
<proteinExistence type="predicted"/>
<dbReference type="InterPro" id="IPR019885">
    <property type="entry name" value="Tscrpt_reg_HTH_AsnC-type_CS"/>
</dbReference>
<dbReference type="InterPro" id="IPR019888">
    <property type="entry name" value="Tscrpt_reg_AsnC-like"/>
</dbReference>
<name>A0A1J0WIX2_9RHOB</name>
<dbReference type="KEGG" id="suam:BOO69_13305"/>
<dbReference type="Pfam" id="PF01037">
    <property type="entry name" value="AsnC_trans_reg"/>
    <property type="match status" value="1"/>
</dbReference>
<evidence type="ECO:0000256" key="1">
    <source>
        <dbReference type="ARBA" id="ARBA00023015"/>
    </source>
</evidence>
<dbReference type="PROSITE" id="PS50956">
    <property type="entry name" value="HTH_ASNC_2"/>
    <property type="match status" value="1"/>
</dbReference>
<dbReference type="Gene3D" id="1.10.10.10">
    <property type="entry name" value="Winged helix-like DNA-binding domain superfamily/Winged helix DNA-binding domain"/>
    <property type="match status" value="1"/>
</dbReference>
<dbReference type="PROSITE" id="PS00519">
    <property type="entry name" value="HTH_ASNC_1"/>
    <property type="match status" value="1"/>
</dbReference>
<evidence type="ECO:0000259" key="4">
    <source>
        <dbReference type="PROSITE" id="PS50956"/>
    </source>
</evidence>
<organism evidence="5 6">
    <name type="scientific">Sulfitobacter alexandrii</name>
    <dbReference type="NCBI Taxonomy" id="1917485"/>
    <lineage>
        <taxon>Bacteria</taxon>
        <taxon>Pseudomonadati</taxon>
        <taxon>Pseudomonadota</taxon>
        <taxon>Alphaproteobacteria</taxon>
        <taxon>Rhodobacterales</taxon>
        <taxon>Roseobacteraceae</taxon>
        <taxon>Sulfitobacter</taxon>
    </lineage>
</organism>
<dbReference type="AlphaFoldDB" id="A0A1J0WIX2"/>
<dbReference type="Proteomes" id="UP000181897">
    <property type="component" value="Chromosome"/>
</dbReference>
<evidence type="ECO:0000313" key="5">
    <source>
        <dbReference type="EMBL" id="APE44266.1"/>
    </source>
</evidence>
<keyword evidence="1" id="KW-0805">Transcription regulation</keyword>